<dbReference type="SUPFAM" id="SSF53474">
    <property type="entry name" value="alpha/beta-Hydrolases"/>
    <property type="match status" value="1"/>
</dbReference>
<dbReference type="HAMAP" id="MF_01230">
    <property type="entry name" value="Haloalk_dehal_type1"/>
    <property type="match status" value="1"/>
</dbReference>
<evidence type="ECO:0000256" key="1">
    <source>
        <dbReference type="ARBA" id="ARBA00001644"/>
    </source>
</evidence>
<reference evidence="8 9" key="1">
    <citation type="submission" date="2020-08" db="EMBL/GenBank/DDBJ databases">
        <title>Genomic Encyclopedia of Type Strains, Phase IV (KMG-IV): sequencing the most valuable type-strain genomes for metagenomic binning, comparative biology and taxonomic classification.</title>
        <authorList>
            <person name="Goeker M."/>
        </authorList>
    </citation>
    <scope>NUCLEOTIDE SEQUENCE [LARGE SCALE GENOMIC DNA]</scope>
    <source>
        <strain evidence="8 9">DSM 25701</strain>
    </source>
</reference>
<dbReference type="PANTHER" id="PTHR43194">
    <property type="entry name" value="HYDROLASE ALPHA/BETA FOLD FAMILY"/>
    <property type="match status" value="1"/>
</dbReference>
<dbReference type="Pfam" id="PF00561">
    <property type="entry name" value="Abhydrolase_1"/>
    <property type="match status" value="1"/>
</dbReference>
<dbReference type="NCBIfam" id="NF002043">
    <property type="entry name" value="PRK00870.1"/>
    <property type="match status" value="1"/>
</dbReference>
<name>A0A840R7J4_9GAMM</name>
<keyword evidence="5 6" id="KW-0378">Hydrolase</keyword>
<dbReference type="InterPro" id="IPR000639">
    <property type="entry name" value="Epox_hydrolase-like"/>
</dbReference>
<evidence type="ECO:0000313" key="8">
    <source>
        <dbReference type="EMBL" id="MBB5188350.1"/>
    </source>
</evidence>
<dbReference type="Gene3D" id="3.40.50.1820">
    <property type="entry name" value="alpha/beta hydrolase"/>
    <property type="match status" value="1"/>
</dbReference>
<dbReference type="GO" id="GO:0018786">
    <property type="term" value="F:haloalkane dehalogenase activity"/>
    <property type="evidence" value="ECO:0007669"/>
    <property type="project" value="UniProtKB-UniRule"/>
</dbReference>
<protein>
    <recommendedName>
        <fullName evidence="4 6">Haloalkane dehalogenase</fullName>
        <ecNumber evidence="4 6">3.8.1.5</ecNumber>
    </recommendedName>
</protein>
<comment type="caution">
    <text evidence="8">The sequence shown here is derived from an EMBL/GenBank/DDBJ whole genome shotgun (WGS) entry which is preliminary data.</text>
</comment>
<evidence type="ECO:0000259" key="7">
    <source>
        <dbReference type="Pfam" id="PF00561"/>
    </source>
</evidence>
<evidence type="ECO:0000256" key="3">
    <source>
        <dbReference type="ARBA" id="ARBA00011245"/>
    </source>
</evidence>
<comment type="function">
    <text evidence="6">Catalyzes hydrolytic cleavage of carbon-halogen bonds in halogenated aliphatic compounds, leading to the formation of the corresponding primary alcohols, halide ions and protons.</text>
</comment>
<evidence type="ECO:0000256" key="5">
    <source>
        <dbReference type="ARBA" id="ARBA00022801"/>
    </source>
</evidence>
<dbReference type="InterPro" id="IPR000073">
    <property type="entry name" value="AB_hydrolase_1"/>
</dbReference>
<dbReference type="PRINTS" id="PR00412">
    <property type="entry name" value="EPOXHYDRLASE"/>
</dbReference>
<dbReference type="PANTHER" id="PTHR43194:SF2">
    <property type="entry name" value="PEROXISOMAL MEMBRANE PROTEIN LPX1"/>
    <property type="match status" value="1"/>
</dbReference>
<comment type="similarity">
    <text evidence="2 6">Belongs to the haloalkane dehalogenase family. Type 1 subfamily.</text>
</comment>
<keyword evidence="9" id="KW-1185">Reference proteome</keyword>
<comment type="subunit">
    <text evidence="3 6">Monomer.</text>
</comment>
<feature type="domain" description="AB hydrolase-1" evidence="7">
    <location>
        <begin position="47"/>
        <end position="285"/>
    </location>
</feature>
<dbReference type="InterPro" id="IPR029058">
    <property type="entry name" value="AB_hydrolase_fold"/>
</dbReference>
<evidence type="ECO:0000313" key="9">
    <source>
        <dbReference type="Proteomes" id="UP000536640"/>
    </source>
</evidence>
<dbReference type="RefSeq" id="WP_184463657.1">
    <property type="nucleotide sequence ID" value="NZ_JACHHW010000007.1"/>
</dbReference>
<evidence type="ECO:0000256" key="6">
    <source>
        <dbReference type="HAMAP-Rule" id="MF_01230"/>
    </source>
</evidence>
<dbReference type="AlphaFoldDB" id="A0A840R7J4"/>
<gene>
    <name evidence="6" type="primary">dhmA</name>
    <name evidence="8" type="ORF">HNQ57_002632</name>
</gene>
<evidence type="ECO:0000256" key="4">
    <source>
        <dbReference type="ARBA" id="ARBA00012065"/>
    </source>
</evidence>
<sequence length="304" mass="33767">MTPLRTPDSFFANLADYPFAPNYINVDDTEGGSLRLHYVDEGPKDAPPILLMHGEPTWSYLYRKMIPGLAAAGFRVIAPDLIGFGRSDKPSERSDYTYQRHVDWLRALLDQLDLQDITLFCQDWGGLIGLRLLAEENNRFSRTVAANTMLPTGDHHPGEAFIQWQQLSQNIPTFTVGKLIAGACVKKLSAETIAAYDAPFPDETYKAGARQFPMLVPISPEDPAAVPNRRAWETLGKMQKPFLTAFSDKDPITSGGEPIFRKMIPGCADQAHTTIKDGGHFLQEDQSERLVEVILEFIAATANS</sequence>
<dbReference type="InterPro" id="IPR023489">
    <property type="entry name" value="Haloalkane_dehalogenase_1"/>
</dbReference>
<feature type="active site" description="Proton acceptor" evidence="6">
    <location>
        <position position="280"/>
    </location>
</feature>
<feature type="active site" description="Nucleophile" evidence="6">
    <location>
        <position position="123"/>
    </location>
</feature>
<feature type="active site" description="Proton donor" evidence="6">
    <location>
        <position position="250"/>
    </location>
</feature>
<accession>A0A840R7J4</accession>
<dbReference type="Proteomes" id="UP000536640">
    <property type="component" value="Unassembled WGS sequence"/>
</dbReference>
<dbReference type="PRINTS" id="PR00111">
    <property type="entry name" value="ABHYDROLASE"/>
</dbReference>
<dbReference type="EC" id="3.8.1.5" evidence="4 6"/>
<organism evidence="8 9">
    <name type="scientific">Zhongshania antarctica</name>
    <dbReference type="NCBI Taxonomy" id="641702"/>
    <lineage>
        <taxon>Bacteria</taxon>
        <taxon>Pseudomonadati</taxon>
        <taxon>Pseudomonadota</taxon>
        <taxon>Gammaproteobacteria</taxon>
        <taxon>Cellvibrionales</taxon>
        <taxon>Spongiibacteraceae</taxon>
        <taxon>Zhongshania</taxon>
    </lineage>
</organism>
<proteinExistence type="inferred from homology"/>
<comment type="catalytic activity">
    <reaction evidence="1 6">
        <text>1-haloalkane + H2O = a halide anion + a primary alcohol + H(+)</text>
        <dbReference type="Rhea" id="RHEA:19081"/>
        <dbReference type="ChEBI" id="CHEBI:15377"/>
        <dbReference type="ChEBI" id="CHEBI:15378"/>
        <dbReference type="ChEBI" id="CHEBI:15734"/>
        <dbReference type="ChEBI" id="CHEBI:16042"/>
        <dbReference type="ChEBI" id="CHEBI:18060"/>
        <dbReference type="EC" id="3.8.1.5"/>
    </reaction>
</comment>
<dbReference type="EMBL" id="JACHHW010000007">
    <property type="protein sequence ID" value="MBB5188350.1"/>
    <property type="molecule type" value="Genomic_DNA"/>
</dbReference>
<evidence type="ECO:0000256" key="2">
    <source>
        <dbReference type="ARBA" id="ARBA00008794"/>
    </source>
</evidence>
<dbReference type="InterPro" id="IPR050228">
    <property type="entry name" value="Carboxylesterase_BioH"/>
</dbReference>